<evidence type="ECO:0000259" key="8">
    <source>
        <dbReference type="PROSITE" id="PS50850"/>
    </source>
</evidence>
<evidence type="ECO:0000256" key="3">
    <source>
        <dbReference type="ARBA" id="ARBA00022475"/>
    </source>
</evidence>
<protein>
    <submittedName>
        <fullName evidence="9">Major facilitator superfamily MFS_1</fullName>
    </submittedName>
</protein>
<comment type="subcellular location">
    <subcellularLocation>
        <location evidence="1">Cell membrane</location>
        <topology evidence="1">Multi-pass membrane protein</topology>
    </subcellularLocation>
</comment>
<dbReference type="eggNOG" id="COG2814">
    <property type="taxonomic scope" value="Bacteria"/>
</dbReference>
<evidence type="ECO:0000256" key="1">
    <source>
        <dbReference type="ARBA" id="ARBA00004651"/>
    </source>
</evidence>
<feature type="transmembrane region" description="Helical" evidence="7">
    <location>
        <begin position="172"/>
        <end position="194"/>
    </location>
</feature>
<dbReference type="CDD" id="cd17325">
    <property type="entry name" value="MFS_MdtG_SLC18_like"/>
    <property type="match status" value="1"/>
</dbReference>
<dbReference type="HOGENOM" id="CLU_001265_10_14_7"/>
<feature type="transmembrane region" description="Helical" evidence="7">
    <location>
        <begin position="20"/>
        <end position="38"/>
    </location>
</feature>
<evidence type="ECO:0000313" key="10">
    <source>
        <dbReference type="Proteomes" id="UP000002601"/>
    </source>
</evidence>
<dbReference type="InterPro" id="IPR011701">
    <property type="entry name" value="MFS"/>
</dbReference>
<organism evidence="9 10">
    <name type="scientific">Maridesulfovibrio salexigens (strain ATCC 14822 / DSM 2638 / NCIMB 8403 / VKM B-1763)</name>
    <name type="common">Desulfovibrio salexigens</name>
    <dbReference type="NCBI Taxonomy" id="526222"/>
    <lineage>
        <taxon>Bacteria</taxon>
        <taxon>Pseudomonadati</taxon>
        <taxon>Thermodesulfobacteriota</taxon>
        <taxon>Desulfovibrionia</taxon>
        <taxon>Desulfovibrionales</taxon>
        <taxon>Desulfovibrionaceae</taxon>
        <taxon>Maridesulfovibrio</taxon>
    </lineage>
</organism>
<feature type="domain" description="Major facilitator superfamily (MFS) profile" evidence="8">
    <location>
        <begin position="17"/>
        <end position="393"/>
    </location>
</feature>
<dbReference type="EMBL" id="CP001649">
    <property type="protein sequence ID" value="ACS78395.1"/>
    <property type="molecule type" value="Genomic_DNA"/>
</dbReference>
<feature type="transmembrane region" description="Helical" evidence="7">
    <location>
        <begin position="107"/>
        <end position="129"/>
    </location>
</feature>
<keyword evidence="2" id="KW-0813">Transport</keyword>
<dbReference type="KEGG" id="dsa:Desal_0328"/>
<feature type="transmembrane region" description="Helical" evidence="7">
    <location>
        <begin position="342"/>
        <end position="362"/>
    </location>
</feature>
<reference evidence="9 10" key="1">
    <citation type="submission" date="2009-06" db="EMBL/GenBank/DDBJ databases">
        <title>Complete sequence of Desulfovibrio salexigens DSM 2638.</title>
        <authorList>
            <consortium name="US DOE Joint Genome Institute"/>
            <person name="Lucas S."/>
            <person name="Copeland A."/>
            <person name="Lapidus A."/>
            <person name="Glavina del Rio T."/>
            <person name="Tice H."/>
            <person name="Bruce D."/>
            <person name="Goodwin L."/>
            <person name="Pitluck S."/>
            <person name="Munk A.C."/>
            <person name="Brettin T."/>
            <person name="Detter J.C."/>
            <person name="Han C."/>
            <person name="Tapia R."/>
            <person name="Larimer F."/>
            <person name="Land M."/>
            <person name="Hauser L."/>
            <person name="Kyrpides N."/>
            <person name="Anderson I."/>
            <person name="Wall J.D."/>
            <person name="Arkin A.P."/>
            <person name="Dehal P."/>
            <person name="Chivian D."/>
            <person name="Giles B."/>
            <person name="Hazen T.C."/>
        </authorList>
    </citation>
    <scope>NUCLEOTIDE SEQUENCE [LARGE SCALE GENOMIC DNA]</scope>
    <source>
        <strain evidence="10">ATCC 14822 / DSM 2638 / NCIMB 8403 / VKM B-1763</strain>
    </source>
</reference>
<name>C6BWF1_MARSD</name>
<feature type="transmembrane region" description="Helical" evidence="7">
    <location>
        <begin position="141"/>
        <end position="166"/>
    </location>
</feature>
<dbReference type="Pfam" id="PF07690">
    <property type="entry name" value="MFS_1"/>
    <property type="match status" value="1"/>
</dbReference>
<evidence type="ECO:0000256" key="6">
    <source>
        <dbReference type="ARBA" id="ARBA00023136"/>
    </source>
</evidence>
<dbReference type="InterPro" id="IPR036259">
    <property type="entry name" value="MFS_trans_sf"/>
</dbReference>
<feature type="transmembrane region" description="Helical" evidence="7">
    <location>
        <begin position="250"/>
        <end position="269"/>
    </location>
</feature>
<dbReference type="PROSITE" id="PS50850">
    <property type="entry name" value="MFS"/>
    <property type="match status" value="1"/>
</dbReference>
<evidence type="ECO:0000313" key="9">
    <source>
        <dbReference type="EMBL" id="ACS78395.1"/>
    </source>
</evidence>
<dbReference type="SUPFAM" id="SSF103473">
    <property type="entry name" value="MFS general substrate transporter"/>
    <property type="match status" value="1"/>
</dbReference>
<dbReference type="PANTHER" id="PTHR23517:SF3">
    <property type="entry name" value="INTEGRAL MEMBRANE TRANSPORT PROTEIN"/>
    <property type="match status" value="1"/>
</dbReference>
<dbReference type="InterPro" id="IPR050171">
    <property type="entry name" value="MFS_Transporters"/>
</dbReference>
<feature type="transmembrane region" description="Helical" evidence="7">
    <location>
        <begin position="83"/>
        <end position="101"/>
    </location>
</feature>
<dbReference type="Gene3D" id="1.20.1250.20">
    <property type="entry name" value="MFS general substrate transporter like domains"/>
    <property type="match status" value="2"/>
</dbReference>
<dbReference type="InterPro" id="IPR001958">
    <property type="entry name" value="Tet-R_TetA/multi-R_MdtG-like"/>
</dbReference>
<dbReference type="PANTHER" id="PTHR23517">
    <property type="entry name" value="RESISTANCE PROTEIN MDTM, PUTATIVE-RELATED-RELATED"/>
    <property type="match status" value="1"/>
</dbReference>
<keyword evidence="3" id="KW-1003">Cell membrane</keyword>
<evidence type="ECO:0000256" key="7">
    <source>
        <dbReference type="SAM" id="Phobius"/>
    </source>
</evidence>
<feature type="transmembrane region" description="Helical" evidence="7">
    <location>
        <begin position="215"/>
        <end position="238"/>
    </location>
</feature>
<sequence length="396" mass="41370">MNFRKALSESIETKQGTVMAVLATAFFSTFGVGAYTFSLSLSADSIGLSASWLGLAFSGYFLARLVLAPLAGCSADYFGPIPLLRWACGIGTAVPCLYHFFPMVESLGLIQICLGFCAGIVKPVSMSLLGQCTRQKERGRLFALYNTCLYSAFIIGPIVGGAGIGFQGKLGFVSLIWPALGMGLSFVALLMNSSEDAPASKEKQKETEGLPWRKAGFLPLLLAVLGRTAGASVVITFLPRLISEHFGLSGYLAGFLFALPNLAIILAMPATGRWADSRDRAGLTFLGMGFCAACLFGLGQPVPLWIFCLLVAGMGFGSALSLPASMSLAADMGGAKGRVMGVFLGVSNLGFVLGPGIAGFAAEAGGMADAFELTALFGGLCLLPTLISMSKRLYAD</sequence>
<dbReference type="AlphaFoldDB" id="C6BWF1"/>
<keyword evidence="6 7" id="KW-0472">Membrane</keyword>
<evidence type="ECO:0000256" key="2">
    <source>
        <dbReference type="ARBA" id="ARBA00022448"/>
    </source>
</evidence>
<dbReference type="PRINTS" id="PR01035">
    <property type="entry name" value="TCRTETA"/>
</dbReference>
<dbReference type="Proteomes" id="UP000002601">
    <property type="component" value="Chromosome"/>
</dbReference>
<accession>C6BWF1</accession>
<dbReference type="InterPro" id="IPR020846">
    <property type="entry name" value="MFS_dom"/>
</dbReference>
<dbReference type="GO" id="GO:0022857">
    <property type="term" value="F:transmembrane transporter activity"/>
    <property type="evidence" value="ECO:0007669"/>
    <property type="project" value="InterPro"/>
</dbReference>
<feature type="transmembrane region" description="Helical" evidence="7">
    <location>
        <begin position="281"/>
        <end position="298"/>
    </location>
</feature>
<evidence type="ECO:0000256" key="4">
    <source>
        <dbReference type="ARBA" id="ARBA00022692"/>
    </source>
</evidence>
<keyword evidence="10" id="KW-1185">Reference proteome</keyword>
<keyword evidence="4 7" id="KW-0812">Transmembrane</keyword>
<feature type="transmembrane region" description="Helical" evidence="7">
    <location>
        <begin position="50"/>
        <end position="71"/>
    </location>
</feature>
<keyword evidence="5 7" id="KW-1133">Transmembrane helix</keyword>
<dbReference type="STRING" id="526222.Desal_0328"/>
<feature type="transmembrane region" description="Helical" evidence="7">
    <location>
        <begin position="368"/>
        <end position="387"/>
    </location>
</feature>
<feature type="transmembrane region" description="Helical" evidence="7">
    <location>
        <begin position="304"/>
        <end position="330"/>
    </location>
</feature>
<proteinExistence type="predicted"/>
<dbReference type="GO" id="GO:0005886">
    <property type="term" value="C:plasma membrane"/>
    <property type="evidence" value="ECO:0007669"/>
    <property type="project" value="UniProtKB-SubCell"/>
</dbReference>
<evidence type="ECO:0000256" key="5">
    <source>
        <dbReference type="ARBA" id="ARBA00022989"/>
    </source>
</evidence>
<gene>
    <name evidence="9" type="ordered locus">Desal_0328</name>
</gene>